<keyword evidence="1" id="KW-0472">Membrane</keyword>
<protein>
    <submittedName>
        <fullName evidence="2">Uncharacterized protein</fullName>
    </submittedName>
</protein>
<comment type="caution">
    <text evidence="2">The sequence shown here is derived from an EMBL/GenBank/DDBJ whole genome shotgun (WGS) entry which is preliminary data.</text>
</comment>
<dbReference type="Proteomes" id="UP001599756">
    <property type="component" value="Unassembled WGS sequence"/>
</dbReference>
<feature type="transmembrane region" description="Helical" evidence="1">
    <location>
        <begin position="38"/>
        <end position="55"/>
    </location>
</feature>
<feature type="transmembrane region" description="Helical" evidence="1">
    <location>
        <begin position="12"/>
        <end position="32"/>
    </location>
</feature>
<reference evidence="2 3" key="1">
    <citation type="submission" date="2024-09" db="EMBL/GenBank/DDBJ databases">
        <title>The Natural Products Discovery Center: Release of the First 8490 Sequenced Strains for Exploring Actinobacteria Biosynthetic Diversity.</title>
        <authorList>
            <person name="Kalkreuter E."/>
            <person name="Kautsar S.A."/>
            <person name="Yang D."/>
            <person name="Bader C.D."/>
            <person name="Teijaro C.N."/>
            <person name="Fluegel L."/>
            <person name="Davis C.M."/>
            <person name="Simpson J.R."/>
            <person name="Lauterbach L."/>
            <person name="Steele A.D."/>
            <person name="Gui C."/>
            <person name="Meng S."/>
            <person name="Li G."/>
            <person name="Viehrig K."/>
            <person name="Ye F."/>
            <person name="Su P."/>
            <person name="Kiefer A.F."/>
            <person name="Nichols A."/>
            <person name="Cepeda A.J."/>
            <person name="Yan W."/>
            <person name="Fan B."/>
            <person name="Jiang Y."/>
            <person name="Adhikari A."/>
            <person name="Zheng C.-J."/>
            <person name="Schuster L."/>
            <person name="Cowan T.M."/>
            <person name="Smanski M.J."/>
            <person name="Chevrette M.G."/>
            <person name="De Carvalho L.P.S."/>
            <person name="Shen B."/>
        </authorList>
    </citation>
    <scope>NUCLEOTIDE SEQUENCE [LARGE SCALE GENOMIC DNA]</scope>
    <source>
        <strain evidence="2 3">NPDC059500</strain>
    </source>
</reference>
<gene>
    <name evidence="2" type="ORF">ACFW88_18130</name>
</gene>
<evidence type="ECO:0000313" key="3">
    <source>
        <dbReference type="Proteomes" id="UP001599756"/>
    </source>
</evidence>
<dbReference type="RefSeq" id="WP_381798591.1">
    <property type="nucleotide sequence ID" value="NZ_JBHYTS010000025.1"/>
</dbReference>
<keyword evidence="3" id="KW-1185">Reference proteome</keyword>
<evidence type="ECO:0000313" key="2">
    <source>
        <dbReference type="EMBL" id="MFE1752431.1"/>
    </source>
</evidence>
<accession>A0ABW6H722</accession>
<keyword evidence="1" id="KW-1133">Transmembrane helix</keyword>
<evidence type="ECO:0000256" key="1">
    <source>
        <dbReference type="SAM" id="Phobius"/>
    </source>
</evidence>
<organism evidence="2 3">
    <name type="scientific">Streptomyces anandii</name>
    <dbReference type="NCBI Taxonomy" id="285454"/>
    <lineage>
        <taxon>Bacteria</taxon>
        <taxon>Bacillati</taxon>
        <taxon>Actinomycetota</taxon>
        <taxon>Actinomycetes</taxon>
        <taxon>Kitasatosporales</taxon>
        <taxon>Streptomycetaceae</taxon>
        <taxon>Streptomyces</taxon>
    </lineage>
</organism>
<proteinExistence type="predicted"/>
<dbReference type="EMBL" id="JBHYTS010000025">
    <property type="protein sequence ID" value="MFE1752431.1"/>
    <property type="molecule type" value="Genomic_DNA"/>
</dbReference>
<name>A0ABW6H722_9ACTN</name>
<keyword evidence="1" id="KW-0812">Transmembrane</keyword>
<sequence length="68" mass="7093">MTRGPKSGRTALGDLVAFLGVLCAGVVLICVGHVSPQALAGVCVALGSLYAAWVHRSRQQGRSEKEDE</sequence>